<organism evidence="10 11">
    <name type="scientific">Circinella minor</name>
    <dbReference type="NCBI Taxonomy" id="1195481"/>
    <lineage>
        <taxon>Eukaryota</taxon>
        <taxon>Fungi</taxon>
        <taxon>Fungi incertae sedis</taxon>
        <taxon>Mucoromycota</taxon>
        <taxon>Mucoromycotina</taxon>
        <taxon>Mucoromycetes</taxon>
        <taxon>Mucorales</taxon>
        <taxon>Lichtheimiaceae</taxon>
        <taxon>Circinella</taxon>
    </lineage>
</organism>
<evidence type="ECO:0000256" key="6">
    <source>
        <dbReference type="PROSITE-ProRule" id="PRU00283"/>
    </source>
</evidence>
<feature type="compositionally biased region" description="Basic and acidic residues" evidence="8">
    <location>
        <begin position="632"/>
        <end position="646"/>
    </location>
</feature>
<dbReference type="EMBL" id="JAEPRB010000002">
    <property type="protein sequence ID" value="KAG2228063.1"/>
    <property type="molecule type" value="Genomic_DNA"/>
</dbReference>
<evidence type="ECO:0000256" key="7">
    <source>
        <dbReference type="SAM" id="Coils"/>
    </source>
</evidence>
<dbReference type="SMART" id="SM00129">
    <property type="entry name" value="KISc"/>
    <property type="match status" value="1"/>
</dbReference>
<dbReference type="InterPro" id="IPR036961">
    <property type="entry name" value="Kinesin_motor_dom_sf"/>
</dbReference>
<evidence type="ECO:0000313" key="11">
    <source>
        <dbReference type="Proteomes" id="UP000646827"/>
    </source>
</evidence>
<feature type="coiled-coil region" evidence="7">
    <location>
        <begin position="808"/>
        <end position="853"/>
    </location>
</feature>
<dbReference type="Pfam" id="PF00225">
    <property type="entry name" value="Kinesin"/>
    <property type="match status" value="1"/>
</dbReference>
<feature type="region of interest" description="Disordered" evidence="8">
    <location>
        <begin position="622"/>
        <end position="647"/>
    </location>
</feature>
<evidence type="ECO:0000313" key="10">
    <source>
        <dbReference type="EMBL" id="KAG2228063.1"/>
    </source>
</evidence>
<comment type="caution">
    <text evidence="10">The sequence shown here is derived from an EMBL/GenBank/DDBJ whole genome shotgun (WGS) entry which is preliminary data.</text>
</comment>
<dbReference type="PROSITE" id="PS00411">
    <property type="entry name" value="KINESIN_MOTOR_1"/>
    <property type="match status" value="1"/>
</dbReference>
<dbReference type="GO" id="GO:0007052">
    <property type="term" value="P:mitotic spindle organization"/>
    <property type="evidence" value="ECO:0007669"/>
    <property type="project" value="TreeGrafter"/>
</dbReference>
<dbReference type="Pfam" id="PF25764">
    <property type="entry name" value="KIF21A_4th"/>
    <property type="match status" value="1"/>
</dbReference>
<feature type="compositionally biased region" description="Polar residues" evidence="8">
    <location>
        <begin position="730"/>
        <end position="744"/>
    </location>
</feature>
<feature type="coiled-coil region" evidence="7">
    <location>
        <begin position="906"/>
        <end position="1018"/>
    </location>
</feature>
<comment type="caution">
    <text evidence="6">Lacks conserved residue(s) required for the propagation of feature annotation.</text>
</comment>
<keyword evidence="5 7" id="KW-0175">Coiled coil</keyword>
<evidence type="ECO:0000256" key="2">
    <source>
        <dbReference type="ARBA" id="ARBA00022490"/>
    </source>
</evidence>
<dbReference type="PANTHER" id="PTHR47969:SF15">
    <property type="entry name" value="CHROMOSOME-ASSOCIATED KINESIN KIF4A-RELATED"/>
    <property type="match status" value="1"/>
</dbReference>
<dbReference type="SUPFAM" id="SSF52540">
    <property type="entry name" value="P-loop containing nucleoside triphosphate hydrolases"/>
    <property type="match status" value="1"/>
</dbReference>
<dbReference type="InterPro" id="IPR027417">
    <property type="entry name" value="P-loop_NTPase"/>
</dbReference>
<dbReference type="GO" id="GO:0008017">
    <property type="term" value="F:microtubule binding"/>
    <property type="evidence" value="ECO:0007669"/>
    <property type="project" value="InterPro"/>
</dbReference>
<dbReference type="GO" id="GO:0005875">
    <property type="term" value="C:microtubule associated complex"/>
    <property type="evidence" value="ECO:0007669"/>
    <property type="project" value="TreeGrafter"/>
</dbReference>
<feature type="region of interest" description="Disordered" evidence="8">
    <location>
        <begin position="585"/>
        <end position="606"/>
    </location>
</feature>
<dbReference type="GO" id="GO:0005737">
    <property type="term" value="C:cytoplasm"/>
    <property type="evidence" value="ECO:0007669"/>
    <property type="project" value="UniProtKB-SubCell"/>
</dbReference>
<sequence length="1075" mass="121204">MATTAVRVALRVRPLNAKEQAANYQECITFATDEPRIFLGSDRAFTFDHIFKPNSTQEDVYNDTVVPLVDRYIEGQTGSGKTYSMGTGIDNTLDQNNGRDEGIVHRFAHGLFDALEKSKTKGEQKEDPFQVYVSFLELYHEDLNDLLEPHRDSGETHPSIREALDGSIYWAGVREERVYNAKELLGLLRQGAVYRATGSTDVNAASSRSHAVFSVLLKQQLAVDNNKEDNNTAPIDNLAIVKRIASKFHFVDLAGSERLKRTIGDRQKEGISINTGLLALGNVISALGDETRKGTHVPYRDSKLTRLLQDSLGGNSHTLMLACVSPADTDYMKSLNTLKYAGRARNIQNRVEINHDYEGSPDELQFLRSKLSQLKMQMSILQKVQNHHPQQQQQYHQSFSSSDNNNNNNHLFMQHQYGQQQEELARMRQYNQETSAELARIQSERDTLLAQASPDHVITEAHPVIRQYAETVEALKLQLSEAHNQLATVTTNSAAIATTGGEPLPRNPTSPTTVSTSALTFGNTIHNTEELYPSHSSTVPGRYGAAADTSCSTFIDHRDNMRSIYRPVVTLSGRRQKRKYVPIAQRMKTHSRKRGGDSTNNNSTNTSTEELLHMMELTNDPEFDAGTHQRFNSHDNNGRQKRRSQDETVIQELSGVQEEKTTSDIFHCSAKRDHNGNFSVIDKPRINTTLDEEDPFSINNNDSGASSISCGNGDDFEDSDGELEALAVPTWTNSSRAAQSTNGSTKRESLSWTDSLLDDSDNSVATSRLSSSWTSSTRQHHGSSTSGRRRSKDLLKMLHQVQADLLVKKELVGQLEKSEDEYAQMRSTYEDKLNELHDHIMETEKERDNALHKPVENSRHPLISTAATSRRTVNNTTGGGRHRTTAQPSPTNVMQLRETRQADEVRRLYEQKLKKLTTENQELKRKYTQTNHTLQTARAKAETYVGKMQSEIESLKLEKKQLQKVTKMEADKSRDRIQQYERDIQVLKRRETAANDARKKLEEVNESQEQLLKRRNEEVTSMTTQLRQLSTNLRRAATEGVLLNQASLDRILNINANQRATKTPTFGRRPTPTSQ</sequence>
<dbReference type="InterPro" id="IPR019821">
    <property type="entry name" value="Kinesin_motor_CS"/>
</dbReference>
<feature type="region of interest" description="Disordered" evidence="8">
    <location>
        <begin position="383"/>
        <end position="410"/>
    </location>
</feature>
<evidence type="ECO:0000256" key="3">
    <source>
        <dbReference type="ARBA" id="ARBA00022741"/>
    </source>
</evidence>
<dbReference type="Gene3D" id="3.40.850.10">
    <property type="entry name" value="Kinesin motor domain"/>
    <property type="match status" value="1"/>
</dbReference>
<dbReference type="Proteomes" id="UP000646827">
    <property type="component" value="Unassembled WGS sequence"/>
</dbReference>
<evidence type="ECO:0000259" key="9">
    <source>
        <dbReference type="PROSITE" id="PS50067"/>
    </source>
</evidence>
<feature type="coiled-coil region" evidence="7">
    <location>
        <begin position="424"/>
        <end position="492"/>
    </location>
</feature>
<dbReference type="GO" id="GO:0007018">
    <property type="term" value="P:microtubule-based movement"/>
    <property type="evidence" value="ECO:0007669"/>
    <property type="project" value="InterPro"/>
</dbReference>
<protein>
    <recommendedName>
        <fullName evidence="9">Kinesin motor domain-containing protein</fullName>
    </recommendedName>
</protein>
<feature type="region of interest" description="Disordered" evidence="8">
    <location>
        <begin position="691"/>
        <end position="791"/>
    </location>
</feature>
<dbReference type="PRINTS" id="PR00380">
    <property type="entry name" value="KINESINHEAVY"/>
</dbReference>
<feature type="compositionally biased region" description="Acidic residues" evidence="8">
    <location>
        <begin position="714"/>
        <end position="723"/>
    </location>
</feature>
<keyword evidence="2" id="KW-0963">Cytoplasm</keyword>
<keyword evidence="3" id="KW-0547">Nucleotide-binding</keyword>
<dbReference type="InterPro" id="IPR001752">
    <property type="entry name" value="Kinesin_motor_dom"/>
</dbReference>
<comment type="similarity">
    <text evidence="6">Belongs to the TRAFAC class myosin-kinesin ATPase superfamily. Kinesin family.</text>
</comment>
<evidence type="ECO:0000256" key="4">
    <source>
        <dbReference type="ARBA" id="ARBA00022840"/>
    </source>
</evidence>
<feature type="domain" description="Kinesin motor" evidence="9">
    <location>
        <begin position="5"/>
        <end position="347"/>
    </location>
</feature>
<keyword evidence="4" id="KW-0067">ATP-binding</keyword>
<comment type="subcellular location">
    <subcellularLocation>
        <location evidence="1">Cytoplasm</location>
    </subcellularLocation>
</comment>
<accession>A0A8H7SGL8</accession>
<dbReference type="OrthoDB" id="3176171at2759"/>
<dbReference type="PANTHER" id="PTHR47969">
    <property type="entry name" value="CHROMOSOME-ASSOCIATED KINESIN KIF4A-RELATED"/>
    <property type="match status" value="1"/>
</dbReference>
<feature type="compositionally biased region" description="Polar residues" evidence="8">
    <location>
        <begin position="697"/>
        <end position="710"/>
    </location>
</feature>
<keyword evidence="11" id="KW-1185">Reference proteome</keyword>
<evidence type="ECO:0000256" key="8">
    <source>
        <dbReference type="SAM" id="MobiDB-lite"/>
    </source>
</evidence>
<dbReference type="AlphaFoldDB" id="A0A8H7SGL8"/>
<reference evidence="10 11" key="1">
    <citation type="submission" date="2020-12" db="EMBL/GenBank/DDBJ databases">
        <title>Metabolic potential, ecology and presence of endohyphal bacteria is reflected in genomic diversity of Mucoromycotina.</title>
        <authorList>
            <person name="Muszewska A."/>
            <person name="Okrasinska A."/>
            <person name="Steczkiewicz K."/>
            <person name="Drgas O."/>
            <person name="Orlowska M."/>
            <person name="Perlinska-Lenart U."/>
            <person name="Aleksandrzak-Piekarczyk T."/>
            <person name="Szatraj K."/>
            <person name="Zielenkiewicz U."/>
            <person name="Pilsyk S."/>
            <person name="Malc E."/>
            <person name="Mieczkowski P."/>
            <person name="Kruszewska J.S."/>
            <person name="Biernat P."/>
            <person name="Pawlowska J."/>
        </authorList>
    </citation>
    <scope>NUCLEOTIDE SEQUENCE [LARGE SCALE GENOMIC DNA]</scope>
    <source>
        <strain evidence="10 11">CBS 142.35</strain>
    </source>
</reference>
<dbReference type="GO" id="GO:0051231">
    <property type="term" value="P:spindle elongation"/>
    <property type="evidence" value="ECO:0007669"/>
    <property type="project" value="TreeGrafter"/>
</dbReference>
<feature type="compositionally biased region" description="Low complexity" evidence="8">
    <location>
        <begin position="383"/>
        <end position="409"/>
    </location>
</feature>
<gene>
    <name evidence="10" type="ORF">INT45_009109</name>
</gene>
<dbReference type="GO" id="GO:0003777">
    <property type="term" value="F:microtubule motor activity"/>
    <property type="evidence" value="ECO:0007669"/>
    <property type="project" value="InterPro"/>
</dbReference>
<name>A0A8H7SGL8_9FUNG</name>
<evidence type="ECO:0000256" key="1">
    <source>
        <dbReference type="ARBA" id="ARBA00004496"/>
    </source>
</evidence>
<dbReference type="PROSITE" id="PS50067">
    <property type="entry name" value="KINESIN_MOTOR_2"/>
    <property type="match status" value="1"/>
</dbReference>
<evidence type="ECO:0000256" key="5">
    <source>
        <dbReference type="ARBA" id="ARBA00023054"/>
    </source>
</evidence>
<feature type="compositionally biased region" description="Low complexity" evidence="8">
    <location>
        <begin position="763"/>
        <end position="786"/>
    </location>
</feature>
<dbReference type="GO" id="GO:0005524">
    <property type="term" value="F:ATP binding"/>
    <property type="evidence" value="ECO:0007669"/>
    <property type="project" value="UniProtKB-KW"/>
</dbReference>
<proteinExistence type="inferred from homology"/>
<dbReference type="InterPro" id="IPR027640">
    <property type="entry name" value="Kinesin-like_fam"/>
</dbReference>